<gene>
    <name evidence="2" type="ORF">GE115_04895</name>
</gene>
<keyword evidence="1" id="KW-1133">Transmembrane helix</keyword>
<sequence>MDWSFWVGLGLIAALWGASQWFFSWRRHSEQVRARSREQADGIVDAERAREQGRYWSGFGG</sequence>
<accession>A0A6I2FDN8</accession>
<organism evidence="2 3">
    <name type="scientific">Agromyces agglutinans</name>
    <dbReference type="NCBI Taxonomy" id="2662258"/>
    <lineage>
        <taxon>Bacteria</taxon>
        <taxon>Bacillati</taxon>
        <taxon>Actinomycetota</taxon>
        <taxon>Actinomycetes</taxon>
        <taxon>Micrococcales</taxon>
        <taxon>Microbacteriaceae</taxon>
        <taxon>Agromyces</taxon>
    </lineage>
</organism>
<feature type="transmembrane region" description="Helical" evidence="1">
    <location>
        <begin position="6"/>
        <end position="25"/>
    </location>
</feature>
<keyword evidence="1" id="KW-0812">Transmembrane</keyword>
<dbReference type="Proteomes" id="UP000431080">
    <property type="component" value="Unassembled WGS sequence"/>
</dbReference>
<protein>
    <submittedName>
        <fullName evidence="2">Uncharacterized protein</fullName>
    </submittedName>
</protein>
<keyword evidence="1" id="KW-0472">Membrane</keyword>
<evidence type="ECO:0000313" key="3">
    <source>
        <dbReference type="Proteomes" id="UP000431080"/>
    </source>
</evidence>
<keyword evidence="3" id="KW-1185">Reference proteome</keyword>
<comment type="caution">
    <text evidence="2">The sequence shown here is derived from an EMBL/GenBank/DDBJ whole genome shotgun (WGS) entry which is preliminary data.</text>
</comment>
<evidence type="ECO:0000313" key="2">
    <source>
        <dbReference type="EMBL" id="MRG59208.1"/>
    </source>
</evidence>
<evidence type="ECO:0000256" key="1">
    <source>
        <dbReference type="SAM" id="Phobius"/>
    </source>
</evidence>
<proteinExistence type="predicted"/>
<name>A0A6I2FDN8_9MICO</name>
<dbReference type="AlphaFoldDB" id="A0A6I2FDN8"/>
<dbReference type="EMBL" id="WJIF01000002">
    <property type="protein sequence ID" value="MRG59208.1"/>
    <property type="molecule type" value="Genomic_DNA"/>
</dbReference>
<dbReference type="RefSeq" id="WP_153683656.1">
    <property type="nucleotide sequence ID" value="NZ_WJIF01000002.1"/>
</dbReference>
<reference evidence="2 3" key="1">
    <citation type="submission" date="2019-10" db="EMBL/GenBank/DDBJ databases">
        <authorList>
            <person name="Nie G."/>
            <person name="Ming H."/>
            <person name="Yi B."/>
        </authorList>
    </citation>
    <scope>NUCLEOTIDE SEQUENCE [LARGE SCALE GENOMIC DNA]</scope>
    <source>
        <strain evidence="2 3">CFH 90414</strain>
    </source>
</reference>